<dbReference type="OrthoDB" id="9803995at2"/>
<feature type="active site" description="Proton donor" evidence="1">
    <location>
        <position position="83"/>
    </location>
</feature>
<proteinExistence type="predicted"/>
<dbReference type="PROSITE" id="PS00806">
    <property type="entry name" value="ALDOLASE_CLASS_II_2"/>
    <property type="match status" value="1"/>
</dbReference>
<dbReference type="InterPro" id="IPR013785">
    <property type="entry name" value="Aldolase_TIM"/>
</dbReference>
<gene>
    <name evidence="4" type="ORF">GBAG_3898</name>
</gene>
<comment type="cofactor">
    <cofactor evidence="3">
        <name>Zn(2+)</name>
        <dbReference type="ChEBI" id="CHEBI:29105"/>
    </cofactor>
    <text evidence="3">Binds 2 Zn(2+) ions per subunit. One is catalytic and the other provides a structural contribution.</text>
</comment>
<dbReference type="AlphaFoldDB" id="A0A085G0C0"/>
<feature type="binding site" evidence="2">
    <location>
        <begin position="210"/>
        <end position="212"/>
    </location>
    <ligand>
        <name>dihydroxyacetone phosphate</name>
        <dbReference type="ChEBI" id="CHEBI:57642"/>
    </ligand>
</feature>
<comment type="caution">
    <text evidence="4">The sequence shown here is derived from an EMBL/GenBank/DDBJ whole genome shotgun (WGS) entry which is preliminary data.</text>
</comment>
<keyword evidence="3" id="KW-0479">Metal-binding</keyword>
<dbReference type="InterPro" id="IPR000771">
    <property type="entry name" value="FBA_II"/>
</dbReference>
<keyword evidence="4" id="KW-0456">Lyase</keyword>
<dbReference type="InterPro" id="IPR050246">
    <property type="entry name" value="Class_II_FBP_aldolase"/>
</dbReference>
<dbReference type="GO" id="GO:0005975">
    <property type="term" value="P:carbohydrate metabolic process"/>
    <property type="evidence" value="ECO:0007669"/>
    <property type="project" value="InterPro"/>
</dbReference>
<protein>
    <submittedName>
        <fullName evidence="4">Tagatose 1,6-bisphosphate aldolase</fullName>
        <ecNumber evidence="4">4.1.2.-</ecNumber>
        <ecNumber evidence="4">4.1.2.40</ecNumber>
    </submittedName>
</protein>
<name>A0A085G0C0_9ENTR</name>
<sequence>MSLYNFPDLLQVAKERKFKAVGSFNLHCLEMLPAYFKAAKATNSPLMIQISTGTAEYLGYRLLVDSIRSLSESQQIPTCLHLDHCSDIESIKTAIDAGFSSVMYDGSHLDMADNIANTRKVIDIARPRNISVEAELGAIGGSEDGKAVAMEDICFTTTEDAKRFVDETGVDMLAVSVGTVHGLYTGKAKIQHQRLADISEVTKTPLVLHGGTGVSDEDMRRAVAGGIDKVNVGTEMNVQWVGHCKETFEKGKVNDSVRKFLIPANDAVAAVLIEKIALFK</sequence>
<feature type="binding site" evidence="3">
    <location>
        <position position="105"/>
    </location>
    <ligand>
        <name>Zn(2+)</name>
        <dbReference type="ChEBI" id="CHEBI:29105"/>
        <label>2</label>
    </ligand>
</feature>
<dbReference type="PANTHER" id="PTHR30304">
    <property type="entry name" value="D-TAGATOSE-1,6-BISPHOSPHATE ALDOLASE"/>
    <property type="match status" value="1"/>
</dbReference>
<dbReference type="EC" id="4.1.2.-" evidence="4"/>
<dbReference type="STRING" id="1006004.GBAG_3898"/>
<evidence type="ECO:0000256" key="2">
    <source>
        <dbReference type="PIRSR" id="PIRSR001359-2"/>
    </source>
</evidence>
<evidence type="ECO:0000256" key="1">
    <source>
        <dbReference type="PIRSR" id="PIRSR001359-1"/>
    </source>
</evidence>
<dbReference type="PANTHER" id="PTHR30304:SF0">
    <property type="entry name" value="D-TAGATOSE-1,6-BISPHOSPHATE ALDOLASE SUBUNIT GATY-RELATED"/>
    <property type="match status" value="1"/>
</dbReference>
<keyword evidence="5" id="KW-1185">Reference proteome</keyword>
<dbReference type="PIRSF" id="PIRSF001359">
    <property type="entry name" value="F_bP_aldolase_II"/>
    <property type="match status" value="1"/>
</dbReference>
<keyword evidence="3" id="KW-0862">Zinc</keyword>
<dbReference type="GO" id="GO:0009025">
    <property type="term" value="F:tagatose-bisphosphate aldolase activity"/>
    <property type="evidence" value="ECO:0007669"/>
    <property type="project" value="UniProtKB-EC"/>
</dbReference>
<evidence type="ECO:0000313" key="5">
    <source>
        <dbReference type="Proteomes" id="UP000028653"/>
    </source>
</evidence>
<feature type="binding site" evidence="3">
    <location>
        <position position="84"/>
    </location>
    <ligand>
        <name>Zn(2+)</name>
        <dbReference type="ChEBI" id="CHEBI:29105"/>
        <label>1</label>
        <note>catalytic</note>
    </ligand>
</feature>
<dbReference type="Gene3D" id="3.20.20.70">
    <property type="entry name" value="Aldolase class I"/>
    <property type="match status" value="1"/>
</dbReference>
<evidence type="ECO:0000313" key="4">
    <source>
        <dbReference type="EMBL" id="KFC77165.1"/>
    </source>
</evidence>
<feature type="binding site" evidence="3">
    <location>
        <position position="135"/>
    </location>
    <ligand>
        <name>Zn(2+)</name>
        <dbReference type="ChEBI" id="CHEBI:29105"/>
        <label>2</label>
    </ligand>
</feature>
<dbReference type="EMBL" id="JMPI01000068">
    <property type="protein sequence ID" value="KFC77165.1"/>
    <property type="molecule type" value="Genomic_DNA"/>
</dbReference>
<organism evidence="4 5">
    <name type="scientific">Buttiauxella agrestis ATCC 33320</name>
    <dbReference type="NCBI Taxonomy" id="1006004"/>
    <lineage>
        <taxon>Bacteria</taxon>
        <taxon>Pseudomonadati</taxon>
        <taxon>Pseudomonadota</taxon>
        <taxon>Gammaproteobacteria</taxon>
        <taxon>Enterobacterales</taxon>
        <taxon>Enterobacteriaceae</taxon>
        <taxon>Buttiauxella</taxon>
    </lineage>
</organism>
<dbReference type="SUPFAM" id="SSF51569">
    <property type="entry name" value="Aldolase"/>
    <property type="match status" value="1"/>
</dbReference>
<feature type="binding site" evidence="2">
    <location>
        <position position="182"/>
    </location>
    <ligand>
        <name>dihydroxyacetone phosphate</name>
        <dbReference type="ChEBI" id="CHEBI:57642"/>
    </ligand>
</feature>
<dbReference type="Proteomes" id="UP000028653">
    <property type="component" value="Unassembled WGS sequence"/>
</dbReference>
<feature type="binding site" evidence="2">
    <location>
        <begin position="231"/>
        <end position="234"/>
    </location>
    <ligand>
        <name>dihydroxyacetone phosphate</name>
        <dbReference type="ChEBI" id="CHEBI:57642"/>
    </ligand>
</feature>
<dbReference type="EC" id="4.1.2.40" evidence="4"/>
<evidence type="ECO:0000256" key="3">
    <source>
        <dbReference type="PIRSR" id="PIRSR001359-3"/>
    </source>
</evidence>
<dbReference type="GO" id="GO:0008270">
    <property type="term" value="F:zinc ion binding"/>
    <property type="evidence" value="ECO:0007669"/>
    <property type="project" value="InterPro"/>
</dbReference>
<dbReference type="Pfam" id="PF01116">
    <property type="entry name" value="F_bP_aldolase"/>
    <property type="match status" value="1"/>
</dbReference>
<feature type="binding site" evidence="3">
    <location>
        <position position="181"/>
    </location>
    <ligand>
        <name>Zn(2+)</name>
        <dbReference type="ChEBI" id="CHEBI:29105"/>
        <label>1</label>
        <note>catalytic</note>
    </ligand>
</feature>
<dbReference type="eggNOG" id="COG0191">
    <property type="taxonomic scope" value="Bacteria"/>
</dbReference>
<reference evidence="4 5" key="1">
    <citation type="submission" date="2014-05" db="EMBL/GenBank/DDBJ databases">
        <title>ATOL: Assembling a taxonomically balanced genome-scale reconstruction of the evolutionary history of the Enterobacteriaceae.</title>
        <authorList>
            <person name="Plunkett G.III."/>
            <person name="Neeno-Eckwall E.C."/>
            <person name="Glasner J.D."/>
            <person name="Perna N.T."/>
        </authorList>
    </citation>
    <scope>NUCLEOTIDE SEQUENCE [LARGE SCALE GENOMIC DNA]</scope>
    <source>
        <strain evidence="4 5">ATCC 33320</strain>
    </source>
</reference>
<dbReference type="CDD" id="cd00947">
    <property type="entry name" value="TBP_aldolase_IIB"/>
    <property type="match status" value="1"/>
</dbReference>
<accession>A0A085G0C0</accession>
<dbReference type="RefSeq" id="WP_034499299.1">
    <property type="nucleotide sequence ID" value="NZ_JMPI01000068.1"/>
</dbReference>
<dbReference type="NCBIfam" id="TIGR00167">
    <property type="entry name" value="cbbA"/>
    <property type="match status" value="1"/>
</dbReference>
<feature type="binding site" evidence="3">
    <location>
        <position position="209"/>
    </location>
    <ligand>
        <name>Zn(2+)</name>
        <dbReference type="ChEBI" id="CHEBI:29105"/>
        <label>1</label>
        <note>catalytic</note>
    </ligand>
</feature>